<name>A0A3E2HBB1_SCYLI</name>
<dbReference type="Pfam" id="PF06966">
    <property type="entry name" value="DUF1295"/>
    <property type="match status" value="1"/>
</dbReference>
<dbReference type="InterPro" id="IPR010721">
    <property type="entry name" value="UstE-like"/>
</dbReference>
<feature type="non-terminal residue" evidence="2">
    <location>
        <position position="276"/>
    </location>
</feature>
<gene>
    <name evidence="2" type="ORF">B7463_g5639</name>
</gene>
<evidence type="ECO:0000256" key="1">
    <source>
        <dbReference type="SAM" id="Phobius"/>
    </source>
</evidence>
<evidence type="ECO:0008006" key="4">
    <source>
        <dbReference type="Google" id="ProtNLM"/>
    </source>
</evidence>
<dbReference type="STRING" id="5539.A0A3E2HBB1"/>
<dbReference type="Gene3D" id="1.20.120.1630">
    <property type="match status" value="1"/>
</dbReference>
<organism evidence="2 3">
    <name type="scientific">Scytalidium lignicola</name>
    <name type="common">Hyphomycete</name>
    <dbReference type="NCBI Taxonomy" id="5539"/>
    <lineage>
        <taxon>Eukaryota</taxon>
        <taxon>Fungi</taxon>
        <taxon>Dikarya</taxon>
        <taxon>Ascomycota</taxon>
        <taxon>Pezizomycotina</taxon>
        <taxon>Leotiomycetes</taxon>
        <taxon>Leotiomycetes incertae sedis</taxon>
        <taxon>Scytalidium</taxon>
    </lineage>
</organism>
<feature type="transmembrane region" description="Helical" evidence="1">
    <location>
        <begin position="137"/>
        <end position="157"/>
    </location>
</feature>
<reference evidence="2 3" key="1">
    <citation type="submission" date="2018-05" db="EMBL/GenBank/DDBJ databases">
        <title>Draft genome sequence of Scytalidium lignicola DSM 105466, a ubiquitous saprotrophic fungus.</title>
        <authorList>
            <person name="Buettner E."/>
            <person name="Gebauer A.M."/>
            <person name="Hofrichter M."/>
            <person name="Liers C."/>
            <person name="Kellner H."/>
        </authorList>
    </citation>
    <scope>NUCLEOTIDE SEQUENCE [LARGE SCALE GENOMIC DNA]</scope>
    <source>
        <strain evidence="2 3">DSM 105466</strain>
    </source>
</reference>
<proteinExistence type="predicted"/>
<dbReference type="OrthoDB" id="67965at2759"/>
<dbReference type="AlphaFoldDB" id="A0A3E2HBB1"/>
<dbReference type="Proteomes" id="UP000258309">
    <property type="component" value="Unassembled WGS sequence"/>
</dbReference>
<protein>
    <recommendedName>
        <fullName evidence="4">Steroid 5-alpha reductase C-terminal domain-containing protein</fullName>
    </recommendedName>
</protein>
<dbReference type="PANTHER" id="PTHR32251">
    <property type="entry name" value="3-OXO-5-ALPHA-STEROID 4-DEHYDROGENASE"/>
    <property type="match status" value="1"/>
</dbReference>
<evidence type="ECO:0000313" key="3">
    <source>
        <dbReference type="Proteomes" id="UP000258309"/>
    </source>
</evidence>
<sequence length="276" mass="30992">MSSKHDNLSRIKRPSPLGTTIFIGLRVLDPFLQYGILAKNLAAPLFQILHISPMSSTAPVIAHNIPLRHLILLTMTAGSAFKSLYWISYISNEEMPPRNAVKISLFEFLLNSVNSILALTAASTFFTSLISQNGNEVSPILELGAALYIIALSTEVFSETQRKWFKDDPRNAGKVFTKGLFGLARHINYAGYVVRRTACALVSGGWIWGISVGGLFIIDFVNRAIPVLDEYCSTRVSVLHSQRNRKRDEADVRPQHTVQWEAYKRKVPFKLIPWVY</sequence>
<keyword evidence="1" id="KW-1133">Transmembrane helix</keyword>
<comment type="caution">
    <text evidence="2">The sequence shown here is derived from an EMBL/GenBank/DDBJ whole genome shotgun (WGS) entry which is preliminary data.</text>
</comment>
<keyword evidence="3" id="KW-1185">Reference proteome</keyword>
<dbReference type="PANTHER" id="PTHR32251:SF15">
    <property type="entry name" value="3-OXO-5-ALPHA-STEROID 4-DEHYDROGENASE (DUF1295)"/>
    <property type="match status" value="1"/>
</dbReference>
<evidence type="ECO:0000313" key="2">
    <source>
        <dbReference type="EMBL" id="RFU30699.1"/>
    </source>
</evidence>
<dbReference type="GO" id="GO:0016020">
    <property type="term" value="C:membrane"/>
    <property type="evidence" value="ECO:0007669"/>
    <property type="project" value="TreeGrafter"/>
</dbReference>
<dbReference type="OMA" id="ATHINYG"/>
<keyword evidence="1" id="KW-0812">Transmembrane</keyword>
<keyword evidence="1" id="KW-0472">Membrane</keyword>
<feature type="non-terminal residue" evidence="2">
    <location>
        <position position="1"/>
    </location>
</feature>
<dbReference type="EMBL" id="NCSJ02000094">
    <property type="protein sequence ID" value="RFU30699.1"/>
    <property type="molecule type" value="Genomic_DNA"/>
</dbReference>
<accession>A0A3E2HBB1</accession>
<feature type="transmembrane region" description="Helical" evidence="1">
    <location>
        <begin position="108"/>
        <end position="131"/>
    </location>
</feature>